<comment type="caution">
    <text evidence="2">The sequence shown here is derived from an EMBL/GenBank/DDBJ whole genome shotgun (WGS) entry which is preliminary data.</text>
</comment>
<dbReference type="Gene3D" id="1.25.40.10">
    <property type="entry name" value="Tetratricopeptide repeat domain"/>
    <property type="match status" value="1"/>
</dbReference>
<dbReference type="AlphaFoldDB" id="A0A813F4H7"/>
<dbReference type="EMBL" id="CAJNNV010017644">
    <property type="protein sequence ID" value="CAE8605298.1"/>
    <property type="molecule type" value="Genomic_DNA"/>
</dbReference>
<accession>A0A813F4H7</accession>
<organism evidence="2 3">
    <name type="scientific">Polarella glacialis</name>
    <name type="common">Dinoflagellate</name>
    <dbReference type="NCBI Taxonomy" id="89957"/>
    <lineage>
        <taxon>Eukaryota</taxon>
        <taxon>Sar</taxon>
        <taxon>Alveolata</taxon>
        <taxon>Dinophyceae</taxon>
        <taxon>Suessiales</taxon>
        <taxon>Suessiaceae</taxon>
        <taxon>Polarella</taxon>
    </lineage>
</organism>
<gene>
    <name evidence="2" type="ORF">PGLA1383_LOCUS23417</name>
</gene>
<evidence type="ECO:0000313" key="2">
    <source>
        <dbReference type="EMBL" id="CAE8605298.1"/>
    </source>
</evidence>
<reference evidence="2" key="1">
    <citation type="submission" date="2021-02" db="EMBL/GenBank/DDBJ databases">
        <authorList>
            <person name="Dougan E. K."/>
            <person name="Rhodes N."/>
            <person name="Thang M."/>
            <person name="Chan C."/>
        </authorList>
    </citation>
    <scope>NUCLEOTIDE SEQUENCE</scope>
</reference>
<name>A0A813F4H7_POLGL</name>
<feature type="region of interest" description="Disordered" evidence="1">
    <location>
        <begin position="623"/>
        <end position="653"/>
    </location>
</feature>
<dbReference type="InterPro" id="IPR011990">
    <property type="entry name" value="TPR-like_helical_dom_sf"/>
</dbReference>
<keyword evidence="3" id="KW-1185">Reference proteome</keyword>
<dbReference type="OrthoDB" id="2016582at2759"/>
<evidence type="ECO:0000256" key="1">
    <source>
        <dbReference type="SAM" id="MobiDB-lite"/>
    </source>
</evidence>
<dbReference type="Proteomes" id="UP000654075">
    <property type="component" value="Unassembled WGS sequence"/>
</dbReference>
<feature type="region of interest" description="Disordered" evidence="1">
    <location>
        <begin position="260"/>
        <end position="305"/>
    </location>
</feature>
<proteinExistence type="predicted"/>
<sequence length="653" mass="71865">MGLRLTSAEFSTAAKLRIGAPLLTRDTWCPKCNQVLDHGAVHACSCKGGGDAVVRHNSLRGEPNGELRGLLADDPRRRPGDVFLPAWHGGSTALDFAGPTWGQPLSAMQRRAEPLLYQALMGLNEDLGAEHPDALAVCASLGLCFQLQGQGLKAHLCYRHAVPLLQHWADAKWQHQQTEAPPKRFLGASVLGAASAAQNWAALLCETKPLPLQEASEAEDLYRWALAALHRELGAEHPSSLRVAGNLAQVVQARRPRKHFHLSKCPAEPSGEQVIPGQEEPEREPAVPAPAPKENEVQGPVQEEEALADEEVLLVSWPKDGRRNAWRGKAYDGCIRRRVLSCCPKGEKPGTRNVSRPFMPFPLWPLAAAAVGDDADCGDKSPAANGFHPQPQMQHWRMQAMPDPEVDATMQAFSQWLSEMKARSSSSLNQMMAEMGIIRDGITSNSTDLTEYKRHSISVQQQMQSQLTDLRDKLTSAFSEITSLVKQKTQTDQELMSEIHALQQQLSMKTTELEALKKSYSSTHQQLQNSLIHLQGQLQSTSSEVTATRKQAQAVQDGAQRKMGEVDQSLQRVKAAVDASSRDGNSMAMSIQEDIGKLHEALTGLSSDFLENKRLTQQVQSKLSGQVNQLEEARQRSGTLPDEFSYGGHERYR</sequence>
<protein>
    <submittedName>
        <fullName evidence="2">Uncharacterized protein</fullName>
    </submittedName>
</protein>
<evidence type="ECO:0000313" key="3">
    <source>
        <dbReference type="Proteomes" id="UP000654075"/>
    </source>
</evidence>